<organism evidence="3 4">
    <name type="scientific">Saonia flava</name>
    <dbReference type="NCBI Taxonomy" id="523696"/>
    <lineage>
        <taxon>Bacteria</taxon>
        <taxon>Pseudomonadati</taxon>
        <taxon>Bacteroidota</taxon>
        <taxon>Flavobacteriia</taxon>
        <taxon>Flavobacteriales</taxon>
        <taxon>Flavobacteriaceae</taxon>
        <taxon>Saonia</taxon>
    </lineage>
</organism>
<evidence type="ECO:0008006" key="5">
    <source>
        <dbReference type="Google" id="ProtNLM"/>
    </source>
</evidence>
<gene>
    <name evidence="3" type="ORF">GGR42_000802</name>
</gene>
<comment type="caution">
    <text evidence="3">The sequence shown here is derived from an EMBL/GenBank/DDBJ whole genome shotgun (WGS) entry which is preliminary data.</text>
</comment>
<dbReference type="AlphaFoldDB" id="A0A846QTP9"/>
<sequence>MNIKIKFYIATIFLVILSSCKIKETQHLFTADTTTFHYSGRVNLLDSKEALLIGAASSIKTEVVGDSLEVYVRGDYAHNFVTLVADGEHLGRFKIDTTANFSLPVKFKNQDTVHEIEIVKATEASSGPIIFSGIKAERVQDVSQTNNKKIEFIGDSITCGAAMDDEFSPCNEGDYHDHHNAYLSYGPTIARNLNTDYMLSSISGWGIYRGWNSEEEANHTIPSVYENTYLNGEGSKPWDFSSYVPDVVTICLGTNDLSHGDGVHKRTPFDSDLFVERYIKFIETVYGHYPRTQIGLLSSPMVSGEDNIMFLECLDRVVAHFNNQNIEKPIQLFKYDKLYVNGCSYHPGINDHKEMAEVLAPFYQNLLESSD</sequence>
<dbReference type="InterPro" id="IPR052762">
    <property type="entry name" value="PCW_deacetylase/CE"/>
</dbReference>
<proteinExistence type="predicted"/>
<dbReference type="PANTHER" id="PTHR37834:SF2">
    <property type="entry name" value="ESTERASE, SGNH HYDROLASE-TYPE"/>
    <property type="match status" value="1"/>
</dbReference>
<dbReference type="GO" id="GO:0052689">
    <property type="term" value="F:carboxylic ester hydrolase activity"/>
    <property type="evidence" value="ECO:0007669"/>
    <property type="project" value="InterPro"/>
</dbReference>
<feature type="domain" description="SGNH hydrolase-type esterase" evidence="1">
    <location>
        <begin position="152"/>
        <end position="295"/>
    </location>
</feature>
<dbReference type="InterPro" id="IPR036514">
    <property type="entry name" value="SGNH_hydro_sf"/>
</dbReference>
<dbReference type="PANTHER" id="PTHR37834">
    <property type="entry name" value="GDSL-LIKE LIPASE/ACYLHYDROLASE DOMAIN PROTEIN (AFU_ORTHOLOGUE AFUA_2G00620)"/>
    <property type="match status" value="1"/>
</dbReference>
<reference evidence="3 4" key="1">
    <citation type="submission" date="2020-03" db="EMBL/GenBank/DDBJ databases">
        <title>Genomic Encyclopedia of Type Strains, Phase IV (KMG-IV): sequencing the most valuable type-strain genomes for metagenomic binning, comparative biology and taxonomic classification.</title>
        <authorList>
            <person name="Goeker M."/>
        </authorList>
    </citation>
    <scope>NUCLEOTIDE SEQUENCE [LARGE SCALE GENOMIC DNA]</scope>
    <source>
        <strain evidence="3 4">DSM 29762</strain>
    </source>
</reference>
<dbReference type="PROSITE" id="PS51257">
    <property type="entry name" value="PROKAR_LIPOPROTEIN"/>
    <property type="match status" value="1"/>
</dbReference>
<feature type="domain" description="Carbohydrate esterase 2 N-terminal" evidence="2">
    <location>
        <begin position="38"/>
        <end position="138"/>
    </location>
</feature>
<dbReference type="RefSeq" id="WP_167961074.1">
    <property type="nucleotide sequence ID" value="NZ_JAATJJ010000001.1"/>
</dbReference>
<dbReference type="Pfam" id="PF13472">
    <property type="entry name" value="Lipase_GDSL_2"/>
    <property type="match status" value="1"/>
</dbReference>
<dbReference type="CDD" id="cd01831">
    <property type="entry name" value="Endoglucanase_E_like"/>
    <property type="match status" value="1"/>
</dbReference>
<dbReference type="EMBL" id="JAATJJ010000001">
    <property type="protein sequence ID" value="NJB70340.1"/>
    <property type="molecule type" value="Genomic_DNA"/>
</dbReference>
<dbReference type="Gene3D" id="2.60.120.260">
    <property type="entry name" value="Galactose-binding domain-like"/>
    <property type="match status" value="1"/>
</dbReference>
<dbReference type="SUPFAM" id="SSF52266">
    <property type="entry name" value="SGNH hydrolase"/>
    <property type="match status" value="1"/>
</dbReference>
<evidence type="ECO:0000313" key="4">
    <source>
        <dbReference type="Proteomes" id="UP000590442"/>
    </source>
</evidence>
<evidence type="ECO:0000313" key="3">
    <source>
        <dbReference type="EMBL" id="NJB70340.1"/>
    </source>
</evidence>
<keyword evidence="4" id="KW-1185">Reference proteome</keyword>
<dbReference type="InterPro" id="IPR013830">
    <property type="entry name" value="SGNH_hydro"/>
</dbReference>
<dbReference type="InterPro" id="IPR040794">
    <property type="entry name" value="CE2_N"/>
</dbReference>
<evidence type="ECO:0000259" key="1">
    <source>
        <dbReference type="Pfam" id="PF13472"/>
    </source>
</evidence>
<protein>
    <recommendedName>
        <fullName evidence="5">GDSL family lipase</fullName>
    </recommendedName>
</protein>
<dbReference type="Pfam" id="PF17996">
    <property type="entry name" value="CE2_N"/>
    <property type="match status" value="1"/>
</dbReference>
<dbReference type="Proteomes" id="UP000590442">
    <property type="component" value="Unassembled WGS sequence"/>
</dbReference>
<dbReference type="Gene3D" id="3.40.50.1110">
    <property type="entry name" value="SGNH hydrolase"/>
    <property type="match status" value="1"/>
</dbReference>
<accession>A0A846QTP9</accession>
<evidence type="ECO:0000259" key="2">
    <source>
        <dbReference type="Pfam" id="PF17996"/>
    </source>
</evidence>
<name>A0A846QTP9_9FLAO</name>
<dbReference type="InterPro" id="IPR037461">
    <property type="entry name" value="CtCE2-like_dom"/>
</dbReference>